<evidence type="ECO:0000256" key="1">
    <source>
        <dbReference type="SAM" id="MobiDB-lite"/>
    </source>
</evidence>
<dbReference type="Proteomes" id="UP000649617">
    <property type="component" value="Unassembled WGS sequence"/>
</dbReference>
<dbReference type="OrthoDB" id="10260017at2759"/>
<evidence type="ECO:0000313" key="3">
    <source>
        <dbReference type="Proteomes" id="UP000649617"/>
    </source>
</evidence>
<dbReference type="AlphaFoldDB" id="A0A812ND94"/>
<sequence>MSATPPTQRLNPVIDIEANLVTHKIDTEKEFSGDDAWKSLLAHGDRIYASPFNADRMLVVDVNSPKLEPSIEVSNVDSGQQKWNGMAEQGGFIFSAPVRAAAILVVDPSSGSTWGIPIRPSSEGATFNTITAVRHGVLLCPGSRKDLLFLDYADRIEDAIGGKKSQQESAGSCNASNFRFPF</sequence>
<protein>
    <submittedName>
        <fullName evidence="2">Uncharacterized protein</fullName>
    </submittedName>
</protein>
<organism evidence="2 3">
    <name type="scientific">Symbiodinium pilosum</name>
    <name type="common">Dinoflagellate</name>
    <dbReference type="NCBI Taxonomy" id="2952"/>
    <lineage>
        <taxon>Eukaryota</taxon>
        <taxon>Sar</taxon>
        <taxon>Alveolata</taxon>
        <taxon>Dinophyceae</taxon>
        <taxon>Suessiales</taxon>
        <taxon>Symbiodiniaceae</taxon>
        <taxon>Symbiodinium</taxon>
    </lineage>
</organism>
<comment type="caution">
    <text evidence="2">The sequence shown here is derived from an EMBL/GenBank/DDBJ whole genome shotgun (WGS) entry which is preliminary data.</text>
</comment>
<keyword evidence="3" id="KW-1185">Reference proteome</keyword>
<proteinExistence type="predicted"/>
<feature type="region of interest" description="Disordered" evidence="1">
    <location>
        <begin position="163"/>
        <end position="182"/>
    </location>
</feature>
<reference evidence="2" key="1">
    <citation type="submission" date="2021-02" db="EMBL/GenBank/DDBJ databases">
        <authorList>
            <person name="Dougan E. K."/>
            <person name="Rhodes N."/>
            <person name="Thang M."/>
            <person name="Chan C."/>
        </authorList>
    </citation>
    <scope>NUCLEOTIDE SEQUENCE</scope>
</reference>
<evidence type="ECO:0000313" key="2">
    <source>
        <dbReference type="EMBL" id="CAE7307460.1"/>
    </source>
</evidence>
<dbReference type="EMBL" id="CAJNIZ010010868">
    <property type="protein sequence ID" value="CAE7307460.1"/>
    <property type="molecule type" value="Genomic_DNA"/>
</dbReference>
<name>A0A812ND94_SYMPI</name>
<accession>A0A812ND94</accession>
<gene>
    <name evidence="2" type="ORF">SPIL2461_LOCUS6960</name>
</gene>
<feature type="compositionally biased region" description="Polar residues" evidence="1">
    <location>
        <begin position="167"/>
        <end position="182"/>
    </location>
</feature>